<feature type="signal peptide" evidence="2">
    <location>
        <begin position="1"/>
        <end position="19"/>
    </location>
</feature>
<feature type="chain" id="PRO_5043854017" description="GH16 domain-containing protein" evidence="2">
    <location>
        <begin position="20"/>
        <end position="365"/>
    </location>
</feature>
<reference evidence="4 5" key="1">
    <citation type="journal article" date="2023" name="Elife">
        <title>Identification of key yeast species and microbe-microbe interactions impacting larval growth of Drosophila in the wild.</title>
        <authorList>
            <person name="Mure A."/>
            <person name="Sugiura Y."/>
            <person name="Maeda R."/>
            <person name="Honda K."/>
            <person name="Sakurai N."/>
            <person name="Takahashi Y."/>
            <person name="Watada M."/>
            <person name="Katoh T."/>
            <person name="Gotoh A."/>
            <person name="Gotoh Y."/>
            <person name="Taniguchi I."/>
            <person name="Nakamura K."/>
            <person name="Hayashi T."/>
            <person name="Katayama T."/>
            <person name="Uemura T."/>
            <person name="Hattori Y."/>
        </authorList>
    </citation>
    <scope>NUCLEOTIDE SEQUENCE [LARGE SCALE GENOMIC DNA]</scope>
    <source>
        <strain evidence="4 5">SC-9</strain>
    </source>
</reference>
<proteinExistence type="predicted"/>
<comment type="caution">
    <text evidence="4">The sequence shown here is derived from an EMBL/GenBank/DDBJ whole genome shotgun (WGS) entry which is preliminary data.</text>
</comment>
<dbReference type="RefSeq" id="XP_064855478.1">
    <property type="nucleotide sequence ID" value="XM_064999406.1"/>
</dbReference>
<gene>
    <name evidence="4" type="ORF">DASC09_058220</name>
</gene>
<dbReference type="GO" id="GO:0031505">
    <property type="term" value="P:fungal-type cell wall organization"/>
    <property type="evidence" value="ECO:0007669"/>
    <property type="project" value="UniProtKB-ARBA"/>
</dbReference>
<feature type="region of interest" description="Disordered" evidence="1">
    <location>
        <begin position="291"/>
        <end position="342"/>
    </location>
</feature>
<keyword evidence="5" id="KW-1185">Reference proteome</keyword>
<protein>
    <recommendedName>
        <fullName evidence="3">GH16 domain-containing protein</fullName>
    </recommendedName>
</protein>
<evidence type="ECO:0000313" key="5">
    <source>
        <dbReference type="Proteomes" id="UP001360560"/>
    </source>
</evidence>
<dbReference type="Gene3D" id="2.60.120.200">
    <property type="match status" value="1"/>
</dbReference>
<accession>A0AAV5QUG0</accession>
<dbReference type="PROSITE" id="PS51762">
    <property type="entry name" value="GH16_2"/>
    <property type="match status" value="1"/>
</dbReference>
<sequence>MISTTFKLIVLSLLTIVSASSDFTGEAVGLGTTTATTFKFNNVDTPSIWKVFSRTGPQASTDSSQAVLTIEDAGKASIITSEFVMWYGRCDWVAKVAAGEVITSFKLSAAKSGLGLLISGAKPTQIIGSYNGTHADKDIIETYKDLSQEFHKYSMEWTSEKITWLVDDQIEKVMFKDQLTNPIDIANWPTTPDTVNFMIESTASTGNTKHSTYLQSITIQDYTGGKFYQSSNGNVEVITSGDSITTSGNVKVTYPKDLGDWVSGSISKRENASSSISSAVSSITTTTAAASSSTETATTSASAASESTTSASSTSTATSLSTSTNSSSSSTSSSSASTESSNNANVYSGVSIFSMIGLALSSLIL</sequence>
<dbReference type="GeneID" id="90076471"/>
<evidence type="ECO:0000313" key="4">
    <source>
        <dbReference type="EMBL" id="GMM38483.1"/>
    </source>
</evidence>
<evidence type="ECO:0000256" key="2">
    <source>
        <dbReference type="SAM" id="SignalP"/>
    </source>
</evidence>
<evidence type="ECO:0000259" key="3">
    <source>
        <dbReference type="PROSITE" id="PS51762"/>
    </source>
</evidence>
<evidence type="ECO:0000256" key="1">
    <source>
        <dbReference type="SAM" id="MobiDB-lite"/>
    </source>
</evidence>
<organism evidence="4 5">
    <name type="scientific">Saccharomycopsis crataegensis</name>
    <dbReference type="NCBI Taxonomy" id="43959"/>
    <lineage>
        <taxon>Eukaryota</taxon>
        <taxon>Fungi</taxon>
        <taxon>Dikarya</taxon>
        <taxon>Ascomycota</taxon>
        <taxon>Saccharomycotina</taxon>
        <taxon>Saccharomycetes</taxon>
        <taxon>Saccharomycopsidaceae</taxon>
        <taxon>Saccharomycopsis</taxon>
    </lineage>
</organism>
<dbReference type="EMBL" id="BTFZ01000020">
    <property type="protein sequence ID" value="GMM38483.1"/>
    <property type="molecule type" value="Genomic_DNA"/>
</dbReference>
<dbReference type="InterPro" id="IPR013320">
    <property type="entry name" value="ConA-like_dom_sf"/>
</dbReference>
<dbReference type="GO" id="GO:0005975">
    <property type="term" value="P:carbohydrate metabolic process"/>
    <property type="evidence" value="ECO:0007669"/>
    <property type="project" value="InterPro"/>
</dbReference>
<dbReference type="Proteomes" id="UP001360560">
    <property type="component" value="Unassembled WGS sequence"/>
</dbReference>
<dbReference type="AlphaFoldDB" id="A0AAV5QUG0"/>
<dbReference type="InterPro" id="IPR000757">
    <property type="entry name" value="Beta-glucanase-like"/>
</dbReference>
<dbReference type="GO" id="GO:0004553">
    <property type="term" value="F:hydrolase activity, hydrolyzing O-glycosyl compounds"/>
    <property type="evidence" value="ECO:0007669"/>
    <property type="project" value="InterPro"/>
</dbReference>
<feature type="domain" description="GH16" evidence="3">
    <location>
        <begin position="4"/>
        <end position="222"/>
    </location>
</feature>
<dbReference type="SUPFAM" id="SSF49899">
    <property type="entry name" value="Concanavalin A-like lectins/glucanases"/>
    <property type="match status" value="1"/>
</dbReference>
<dbReference type="Pfam" id="PF00722">
    <property type="entry name" value="Glyco_hydro_16"/>
    <property type="match status" value="1"/>
</dbReference>
<keyword evidence="2" id="KW-0732">Signal</keyword>
<name>A0AAV5QUG0_9ASCO</name>